<keyword evidence="1" id="KW-0813">Transport</keyword>
<accession>A0ABU4G2C3</accession>
<evidence type="ECO:0000256" key="3">
    <source>
        <dbReference type="ARBA" id="ARBA00022982"/>
    </source>
</evidence>
<evidence type="ECO:0000256" key="2">
    <source>
        <dbReference type="ARBA" id="ARBA00022723"/>
    </source>
</evidence>
<dbReference type="PANTHER" id="PTHR38439">
    <property type="entry name" value="AURACYANIN-B"/>
    <property type="match status" value="1"/>
</dbReference>
<feature type="transmembrane region" description="Helical" evidence="5">
    <location>
        <begin position="147"/>
        <end position="169"/>
    </location>
</feature>
<dbReference type="PROSITE" id="PS00079">
    <property type="entry name" value="MULTICOPPER_OXIDASE1"/>
    <property type="match status" value="1"/>
</dbReference>
<dbReference type="EMBL" id="JAUBDH010000010">
    <property type="protein sequence ID" value="MDW0111118.1"/>
    <property type="molecule type" value="Genomic_DNA"/>
</dbReference>
<dbReference type="InterPro" id="IPR028871">
    <property type="entry name" value="BlueCu_1_BS"/>
</dbReference>
<feature type="transmembrane region" description="Helical" evidence="5">
    <location>
        <begin position="6"/>
        <end position="23"/>
    </location>
</feature>
<evidence type="ECO:0000256" key="1">
    <source>
        <dbReference type="ARBA" id="ARBA00022448"/>
    </source>
</evidence>
<protein>
    <submittedName>
        <fullName evidence="7">Plastocyanin/azurin family copper-binding protein</fullName>
    </submittedName>
</protein>
<reference evidence="7 8" key="1">
    <citation type="submission" date="2023-06" db="EMBL/GenBank/DDBJ databases">
        <title>Sporosarcina sp. nov., isolated from Korean traditional fermented seafood 'Jeotgal'.</title>
        <authorList>
            <person name="Yang A.-I."/>
            <person name="Shin N.-R."/>
        </authorList>
    </citation>
    <scope>NUCLEOTIDE SEQUENCE [LARGE SCALE GENOMIC DNA]</scope>
    <source>
        <strain evidence="7 8">KCTC3840</strain>
    </source>
</reference>
<evidence type="ECO:0000313" key="8">
    <source>
        <dbReference type="Proteomes" id="UP001280629"/>
    </source>
</evidence>
<gene>
    <name evidence="7" type="ORF">QT716_13920</name>
</gene>
<evidence type="ECO:0000256" key="4">
    <source>
        <dbReference type="ARBA" id="ARBA00023008"/>
    </source>
</evidence>
<evidence type="ECO:0000313" key="7">
    <source>
        <dbReference type="EMBL" id="MDW0111118.1"/>
    </source>
</evidence>
<comment type="caution">
    <text evidence="7">The sequence shown here is derived from an EMBL/GenBank/DDBJ whole genome shotgun (WGS) entry which is preliminary data.</text>
</comment>
<dbReference type="InterPro" id="IPR000923">
    <property type="entry name" value="BlueCu_1"/>
</dbReference>
<keyword evidence="4" id="KW-0186">Copper</keyword>
<dbReference type="PANTHER" id="PTHR38439:SF3">
    <property type="entry name" value="COPPER-RESISTANT CUPROPROTEIN COPI"/>
    <property type="match status" value="1"/>
</dbReference>
<dbReference type="InterPro" id="IPR008972">
    <property type="entry name" value="Cupredoxin"/>
</dbReference>
<feature type="transmembrane region" description="Helical" evidence="5">
    <location>
        <begin position="90"/>
        <end position="109"/>
    </location>
</feature>
<feature type="transmembrane region" description="Helical" evidence="5">
    <location>
        <begin position="35"/>
        <end position="55"/>
    </location>
</feature>
<proteinExistence type="predicted"/>
<keyword evidence="5" id="KW-0812">Transmembrane</keyword>
<feature type="transmembrane region" description="Helical" evidence="5">
    <location>
        <begin position="61"/>
        <end position="83"/>
    </location>
</feature>
<sequence length="300" mass="33414">MVETVLIGMLAALTLVILILAKLRKSKFGPMQGMVVSMYFGMNIGLTAGVLYGILYQGELFFSTMIAMTIGVMAGTLCGLCFGMLSMLEGIMAGLMGGMMGAMLGEMIQPNEANSFIQLFFLLSVSTIFIMIIVTSRKDAQVQQKKWILKPLTLFVCSVVYLVVANSLVMKSDSLVQLTQNQDPQNLVDSDRFDQQIMVVTKEMRYSLRDIQVEKNTPVALTLNNLDAIEHDIEVRTDAYMQLGKAHQHHGASNKWLHLHTAPNAQESLRFEFKESGIYEFYCTIPGHKEQGMKGQFIVS</sequence>
<dbReference type="InterPro" id="IPR033138">
    <property type="entry name" value="Cu_oxidase_CS"/>
</dbReference>
<keyword evidence="5" id="KW-0472">Membrane</keyword>
<evidence type="ECO:0000259" key="6">
    <source>
        <dbReference type="Pfam" id="PF00127"/>
    </source>
</evidence>
<dbReference type="PROSITE" id="PS00196">
    <property type="entry name" value="COPPER_BLUE"/>
    <property type="match status" value="1"/>
</dbReference>
<keyword evidence="3" id="KW-0249">Electron transport</keyword>
<dbReference type="SUPFAM" id="SSF49503">
    <property type="entry name" value="Cupredoxins"/>
    <property type="match status" value="1"/>
</dbReference>
<organism evidence="7 8">
    <name type="scientific">Sporosarcina aquimarina</name>
    <dbReference type="NCBI Taxonomy" id="114975"/>
    <lineage>
        <taxon>Bacteria</taxon>
        <taxon>Bacillati</taxon>
        <taxon>Bacillota</taxon>
        <taxon>Bacilli</taxon>
        <taxon>Bacillales</taxon>
        <taxon>Caryophanaceae</taxon>
        <taxon>Sporosarcina</taxon>
    </lineage>
</organism>
<keyword evidence="8" id="KW-1185">Reference proteome</keyword>
<feature type="transmembrane region" description="Helical" evidence="5">
    <location>
        <begin position="115"/>
        <end position="135"/>
    </location>
</feature>
<dbReference type="InterPro" id="IPR050845">
    <property type="entry name" value="Cu-binding_ET"/>
</dbReference>
<feature type="domain" description="Blue (type 1) copper" evidence="6">
    <location>
        <begin position="200"/>
        <end position="299"/>
    </location>
</feature>
<keyword evidence="2" id="KW-0479">Metal-binding</keyword>
<dbReference type="Pfam" id="PF00127">
    <property type="entry name" value="Copper-bind"/>
    <property type="match status" value="1"/>
</dbReference>
<dbReference type="Proteomes" id="UP001280629">
    <property type="component" value="Unassembled WGS sequence"/>
</dbReference>
<evidence type="ECO:0000256" key="5">
    <source>
        <dbReference type="SAM" id="Phobius"/>
    </source>
</evidence>
<keyword evidence="5" id="KW-1133">Transmembrane helix</keyword>
<name>A0ABU4G2C3_9BACL</name>
<dbReference type="Gene3D" id="2.60.40.420">
    <property type="entry name" value="Cupredoxins - blue copper proteins"/>
    <property type="match status" value="1"/>
</dbReference>